<feature type="region of interest" description="Disordered" evidence="2">
    <location>
        <begin position="28"/>
        <end position="134"/>
    </location>
</feature>
<keyword evidence="4" id="KW-1185">Reference proteome</keyword>
<feature type="region of interest" description="Disordered" evidence="2">
    <location>
        <begin position="253"/>
        <end position="280"/>
    </location>
</feature>
<comment type="similarity">
    <text evidence="1">Belongs to the bactofilin family.</text>
</comment>
<evidence type="ECO:0000313" key="4">
    <source>
        <dbReference type="Proteomes" id="UP000595197"/>
    </source>
</evidence>
<dbReference type="Pfam" id="PF04519">
    <property type="entry name" value="Bactofilin"/>
    <property type="match status" value="1"/>
</dbReference>
<evidence type="ECO:0000313" key="3">
    <source>
        <dbReference type="EMBL" id="QQP89426.1"/>
    </source>
</evidence>
<evidence type="ECO:0000256" key="1">
    <source>
        <dbReference type="ARBA" id="ARBA00044755"/>
    </source>
</evidence>
<dbReference type="PANTHER" id="PTHR35024">
    <property type="entry name" value="HYPOTHETICAL CYTOSOLIC PROTEIN"/>
    <property type="match status" value="1"/>
</dbReference>
<sequence>MGSQETCTELPDSNKELTMTAQFVASRHPPCLWGPSPMFRRKSPPTGPLKPEGAMPVEPAAPEAVATEPPVRSPFADKGPDMSPTKPPSSSTSFKPEIPRRVVEIPGAPARRPMGEGMAAPSTGSSPVSSSSLSTSATEMRKLIVGRDISLSGEITACDVLVVEGTVEAKLRDGRNIEIAESGLFKGSVEIDEADIAGRFEGDISVRGRLRLRSTGKINGSIRYGELEVEAGGQLIGEIQVLTANSASIARMPATPAEPPAASEAVQASPYTAAHSGGAE</sequence>
<name>A0ABX7B513_9PROT</name>
<protein>
    <submittedName>
        <fullName evidence="3">Polymer-forming cytoskeletal protein</fullName>
    </submittedName>
</protein>
<proteinExistence type="inferred from homology"/>
<reference evidence="3" key="1">
    <citation type="submission" date="2021-02" db="EMBL/GenBank/DDBJ databases">
        <title>Skermanella TT6 skin isolate.</title>
        <authorList>
            <person name="Lee K."/>
            <person name="Ganzorig M."/>
        </authorList>
    </citation>
    <scope>NUCLEOTIDE SEQUENCE</scope>
    <source>
        <strain evidence="3">TT6</strain>
    </source>
</reference>
<feature type="compositionally biased region" description="Low complexity" evidence="2">
    <location>
        <begin position="119"/>
        <end position="134"/>
    </location>
</feature>
<accession>A0ABX7B513</accession>
<feature type="compositionally biased region" description="Low complexity" evidence="2">
    <location>
        <begin position="51"/>
        <end position="70"/>
    </location>
</feature>
<dbReference type="InterPro" id="IPR007607">
    <property type="entry name" value="BacA/B"/>
</dbReference>
<gene>
    <name evidence="3" type="ORF">IGS68_26205</name>
</gene>
<feature type="compositionally biased region" description="Low complexity" evidence="2">
    <location>
        <begin position="260"/>
        <end position="270"/>
    </location>
</feature>
<dbReference type="EMBL" id="CP067420">
    <property type="protein sequence ID" value="QQP89426.1"/>
    <property type="molecule type" value="Genomic_DNA"/>
</dbReference>
<organism evidence="3 4">
    <name type="scientific">Skermanella cutis</name>
    <dbReference type="NCBI Taxonomy" id="2775420"/>
    <lineage>
        <taxon>Bacteria</taxon>
        <taxon>Pseudomonadati</taxon>
        <taxon>Pseudomonadota</taxon>
        <taxon>Alphaproteobacteria</taxon>
        <taxon>Rhodospirillales</taxon>
        <taxon>Azospirillaceae</taxon>
        <taxon>Skermanella</taxon>
    </lineage>
</organism>
<dbReference type="Proteomes" id="UP000595197">
    <property type="component" value="Chromosome"/>
</dbReference>
<evidence type="ECO:0000256" key="2">
    <source>
        <dbReference type="SAM" id="MobiDB-lite"/>
    </source>
</evidence>
<dbReference type="PANTHER" id="PTHR35024:SF4">
    <property type="entry name" value="POLYMER-FORMING CYTOSKELETAL PROTEIN"/>
    <property type="match status" value="1"/>
</dbReference>